<evidence type="ECO:0000313" key="2">
    <source>
        <dbReference type="Proteomes" id="UP001189429"/>
    </source>
</evidence>
<keyword evidence="2" id="KW-1185">Reference proteome</keyword>
<organism evidence="1 2">
    <name type="scientific">Prorocentrum cordatum</name>
    <dbReference type="NCBI Taxonomy" id="2364126"/>
    <lineage>
        <taxon>Eukaryota</taxon>
        <taxon>Sar</taxon>
        <taxon>Alveolata</taxon>
        <taxon>Dinophyceae</taxon>
        <taxon>Prorocentrales</taxon>
        <taxon>Prorocentraceae</taxon>
        <taxon>Prorocentrum</taxon>
    </lineage>
</organism>
<name>A0ABN9U2W1_9DINO</name>
<evidence type="ECO:0008006" key="3">
    <source>
        <dbReference type="Google" id="ProtNLM"/>
    </source>
</evidence>
<comment type="caution">
    <text evidence="1">The sequence shown here is derived from an EMBL/GenBank/DDBJ whole genome shotgun (WGS) entry which is preliminary data.</text>
</comment>
<gene>
    <name evidence="1" type="ORF">PCOR1329_LOCUS44734</name>
</gene>
<evidence type="ECO:0000313" key="1">
    <source>
        <dbReference type="EMBL" id="CAK0853158.1"/>
    </source>
</evidence>
<sequence length="344" mass="38260">AVLAKKGVEKNKTAREWRFVRDKIRGFLSNKKLPDSVAMLAANWLTQLGMPVSEYGITMDYSLVPPHDASGLTFASFTEPFAVLKPQTVPEKDQGQFQRCFADIYKNHQKDATSKICEVRDFMKTHGMGSSWGTVQFTPHFSFDVSDTEGQSQTTEPMEDLRMAVYCRNTGEWQSNVQSFPWGQAPIWVQQFVGISFVAVADPAWVAEHVDFNGYVETADSGALYKVPTCILREGSALYVPMGHVPFLVPIPPNVNWDSKKPSLKDTAKATTEVKHCACFGVSLFLEDGVLEKTSPQARAAASAAWAQTKSSQLPKSIRTNPEVSKWFEKCGEGLHDETSKDFD</sequence>
<dbReference type="Proteomes" id="UP001189429">
    <property type="component" value="Unassembled WGS sequence"/>
</dbReference>
<accession>A0ABN9U2W1</accession>
<feature type="non-terminal residue" evidence="1">
    <location>
        <position position="1"/>
    </location>
</feature>
<dbReference type="EMBL" id="CAUYUJ010015378">
    <property type="protein sequence ID" value="CAK0853158.1"/>
    <property type="molecule type" value="Genomic_DNA"/>
</dbReference>
<proteinExistence type="predicted"/>
<reference evidence="1" key="1">
    <citation type="submission" date="2023-10" db="EMBL/GenBank/DDBJ databases">
        <authorList>
            <person name="Chen Y."/>
            <person name="Shah S."/>
            <person name="Dougan E. K."/>
            <person name="Thang M."/>
            <person name="Chan C."/>
        </authorList>
    </citation>
    <scope>NUCLEOTIDE SEQUENCE [LARGE SCALE GENOMIC DNA]</scope>
</reference>
<protein>
    <recommendedName>
        <fullName evidence="3">Bifunctional lysine-specific demethylase and histidyl-hydroxylase</fullName>
    </recommendedName>
</protein>